<protein>
    <recommendedName>
        <fullName evidence="1">J domain-containing protein</fullName>
    </recommendedName>
</protein>
<evidence type="ECO:0000313" key="2">
    <source>
        <dbReference type="EMBL" id="KAK9084289.1"/>
    </source>
</evidence>
<dbReference type="CDD" id="cd06257">
    <property type="entry name" value="DnaJ"/>
    <property type="match status" value="1"/>
</dbReference>
<comment type="caution">
    <text evidence="2">The sequence shown here is derived from an EMBL/GenBank/DDBJ whole genome shotgun (WGS) entry which is preliminary data.</text>
</comment>
<dbReference type="PANTHER" id="PTHR44137">
    <property type="entry name" value="BNAC03G44070D PROTEIN"/>
    <property type="match status" value="1"/>
</dbReference>
<accession>A0AAP0E091</accession>
<organism evidence="2 3">
    <name type="scientific">Stephania cephalantha</name>
    <dbReference type="NCBI Taxonomy" id="152367"/>
    <lineage>
        <taxon>Eukaryota</taxon>
        <taxon>Viridiplantae</taxon>
        <taxon>Streptophyta</taxon>
        <taxon>Embryophyta</taxon>
        <taxon>Tracheophyta</taxon>
        <taxon>Spermatophyta</taxon>
        <taxon>Magnoliopsida</taxon>
        <taxon>Ranunculales</taxon>
        <taxon>Menispermaceae</taxon>
        <taxon>Menispermoideae</taxon>
        <taxon>Cissampelideae</taxon>
        <taxon>Stephania</taxon>
    </lineage>
</organism>
<name>A0AAP0E091_9MAGN</name>
<dbReference type="InterPro" id="IPR001623">
    <property type="entry name" value="DnaJ_domain"/>
</dbReference>
<dbReference type="SUPFAM" id="SSF46565">
    <property type="entry name" value="Chaperone J-domain"/>
    <property type="match status" value="1"/>
</dbReference>
<dbReference type="Pfam" id="PF00226">
    <property type="entry name" value="DnaJ"/>
    <property type="match status" value="1"/>
</dbReference>
<evidence type="ECO:0000259" key="1">
    <source>
        <dbReference type="PROSITE" id="PS50076"/>
    </source>
</evidence>
<dbReference type="PROSITE" id="PS50076">
    <property type="entry name" value="DNAJ_2"/>
    <property type="match status" value="1"/>
</dbReference>
<keyword evidence="3" id="KW-1185">Reference proteome</keyword>
<feature type="domain" description="J" evidence="1">
    <location>
        <begin position="1"/>
        <end position="54"/>
    </location>
</feature>
<dbReference type="Gene3D" id="1.10.287.110">
    <property type="entry name" value="DnaJ domain"/>
    <property type="match status" value="1"/>
</dbReference>
<dbReference type="InterPro" id="IPR036869">
    <property type="entry name" value="J_dom_sf"/>
</dbReference>
<dbReference type="EMBL" id="JBBNAG010000013">
    <property type="protein sequence ID" value="KAK9084289.1"/>
    <property type="molecule type" value="Genomic_DNA"/>
</dbReference>
<reference evidence="2 3" key="1">
    <citation type="submission" date="2024-01" db="EMBL/GenBank/DDBJ databases">
        <title>Genome assemblies of Stephania.</title>
        <authorList>
            <person name="Yang L."/>
        </authorList>
    </citation>
    <scope>NUCLEOTIDE SEQUENCE [LARGE SCALE GENOMIC DNA]</scope>
    <source>
        <strain evidence="2">JXDWG</strain>
        <tissue evidence="2">Leaf</tissue>
    </source>
</reference>
<dbReference type="PROSITE" id="PS00636">
    <property type="entry name" value="DNAJ_1"/>
    <property type="match status" value="1"/>
</dbReference>
<dbReference type="AlphaFoldDB" id="A0AAP0E091"/>
<sequence>MVTVAAVKHPSLTALQLHPDKNSHTKAEVAFKLVSEAYACLSDEAKRRVFDAQRWNNSCAECKGVPGNSTGSNSAVVLNSRILRRMKEVRDRFREEVRIIENCLKTKKAFCEESPVFKPSNNPHQRSQNYLRPDDLQYLRASSVKSHMTGSRYMFDHSSGCYESLTFEIRSESRSFRNPSTRFSSKCKVH</sequence>
<dbReference type="Proteomes" id="UP001419268">
    <property type="component" value="Unassembled WGS sequence"/>
</dbReference>
<proteinExistence type="predicted"/>
<dbReference type="InterPro" id="IPR018253">
    <property type="entry name" value="DnaJ_domain_CS"/>
</dbReference>
<evidence type="ECO:0000313" key="3">
    <source>
        <dbReference type="Proteomes" id="UP001419268"/>
    </source>
</evidence>
<gene>
    <name evidence="2" type="ORF">Scep_030760</name>
</gene>
<dbReference type="PANTHER" id="PTHR44137:SF13">
    <property type="entry name" value="CHAPERONE DNAJ-DOMAIN SUPERFAMILY PROTEIN"/>
    <property type="match status" value="1"/>
</dbReference>